<dbReference type="GO" id="GO:0008017">
    <property type="term" value="F:microtubule binding"/>
    <property type="evidence" value="ECO:0007669"/>
    <property type="project" value="TreeGrafter"/>
</dbReference>
<dbReference type="EMBL" id="BPVZ01000053">
    <property type="protein sequence ID" value="GKV19481.1"/>
    <property type="molecule type" value="Genomic_DNA"/>
</dbReference>
<reference evidence="3 4" key="1">
    <citation type="journal article" date="2021" name="Commun. Biol.">
        <title>The genome of Shorea leprosula (Dipterocarpaceae) highlights the ecological relevance of drought in aseasonal tropical rainforests.</title>
        <authorList>
            <person name="Ng K.K.S."/>
            <person name="Kobayashi M.J."/>
            <person name="Fawcett J.A."/>
            <person name="Hatakeyama M."/>
            <person name="Paape T."/>
            <person name="Ng C.H."/>
            <person name="Ang C.C."/>
            <person name="Tnah L.H."/>
            <person name="Lee C.T."/>
            <person name="Nishiyama T."/>
            <person name="Sese J."/>
            <person name="O'Brien M.J."/>
            <person name="Copetti D."/>
            <person name="Mohd Noor M.I."/>
            <person name="Ong R.C."/>
            <person name="Putra M."/>
            <person name="Sireger I.Z."/>
            <person name="Indrioko S."/>
            <person name="Kosugi Y."/>
            <person name="Izuno A."/>
            <person name="Isagi Y."/>
            <person name="Lee S.L."/>
            <person name="Shimizu K.K."/>
        </authorList>
    </citation>
    <scope>NUCLEOTIDE SEQUENCE [LARGE SCALE GENOMIC DNA]</scope>
    <source>
        <strain evidence="3">214</strain>
    </source>
</reference>
<dbReference type="InterPro" id="IPR034085">
    <property type="entry name" value="TOG"/>
</dbReference>
<dbReference type="GO" id="GO:0005881">
    <property type="term" value="C:cytoplasmic microtubule"/>
    <property type="evidence" value="ECO:0007669"/>
    <property type="project" value="TreeGrafter"/>
</dbReference>
<organism evidence="3 4">
    <name type="scientific">Rubroshorea leprosula</name>
    <dbReference type="NCBI Taxonomy" id="152421"/>
    <lineage>
        <taxon>Eukaryota</taxon>
        <taxon>Viridiplantae</taxon>
        <taxon>Streptophyta</taxon>
        <taxon>Embryophyta</taxon>
        <taxon>Tracheophyta</taxon>
        <taxon>Spermatophyta</taxon>
        <taxon>Magnoliopsida</taxon>
        <taxon>eudicotyledons</taxon>
        <taxon>Gunneridae</taxon>
        <taxon>Pentapetalae</taxon>
        <taxon>rosids</taxon>
        <taxon>malvids</taxon>
        <taxon>Malvales</taxon>
        <taxon>Dipterocarpaceae</taxon>
        <taxon>Rubroshorea</taxon>
    </lineage>
</organism>
<gene>
    <name evidence="3" type="ORF">SLEP1_g29740</name>
</gene>
<evidence type="ECO:0000256" key="1">
    <source>
        <dbReference type="SAM" id="MobiDB-lite"/>
    </source>
</evidence>
<feature type="compositionally biased region" description="Polar residues" evidence="1">
    <location>
        <begin position="301"/>
        <end position="312"/>
    </location>
</feature>
<evidence type="ECO:0000313" key="4">
    <source>
        <dbReference type="Proteomes" id="UP001054252"/>
    </source>
</evidence>
<name>A0AAV5K7Q5_9ROSI</name>
<dbReference type="PANTHER" id="PTHR21567">
    <property type="entry name" value="CLASP"/>
    <property type="match status" value="1"/>
</dbReference>
<dbReference type="GO" id="GO:0000226">
    <property type="term" value="P:microtubule cytoskeleton organization"/>
    <property type="evidence" value="ECO:0007669"/>
    <property type="project" value="TreeGrafter"/>
</dbReference>
<dbReference type="Pfam" id="PF21040">
    <property type="entry name" value="CEP104-like_TOG"/>
    <property type="match status" value="1"/>
</dbReference>
<feature type="domain" description="TOG" evidence="2">
    <location>
        <begin position="496"/>
        <end position="746"/>
    </location>
</feature>
<accession>A0AAV5K7Q5</accession>
<dbReference type="Proteomes" id="UP001054252">
    <property type="component" value="Unassembled WGS sequence"/>
</dbReference>
<comment type="caution">
    <text evidence="3">The sequence shown here is derived from an EMBL/GenBank/DDBJ whole genome shotgun (WGS) entry which is preliminary data.</text>
</comment>
<keyword evidence="4" id="KW-1185">Reference proteome</keyword>
<evidence type="ECO:0000313" key="3">
    <source>
        <dbReference type="EMBL" id="GKV19481.1"/>
    </source>
</evidence>
<dbReference type="PANTHER" id="PTHR21567:SF74">
    <property type="entry name" value="CLIP-ASSOCIATED PROTEIN-LIKE ISOFORM X1"/>
    <property type="match status" value="1"/>
</dbReference>
<sequence>MEEALELARSKDSKDRAAGTERLHSLLESSGKPLSAAEVASLVTTCIDLLNDTTNPRASLGAFQCLASTAVLSPDRLRVHFDAVLPAVVERLGDEKLPLRDAARGLLLTLMEVSSPTIIIERAGSAAWMHAITRVREEFVRIVTAAVTVFASAEQLTLLRVVLPHILRMLNDSTLSIKEAAMLCVEEMYMQFGSQFRDELQNHSLPSSLVGDINIRLEKIEPKVCGSDATVRCTYQGEIKPANINEMKSGPKTSNSACQMPVSGGGVDLKDKPIDPVTVYSDKIHRRQASSSLRERGVQVSHRTSLAPSFTNLPGDEAPASRAVPLGSSLSSGLLSSEVKSHVNVTERSVENMQHPSRQKVTATQRTLSSLDTSHEKHNFQNQRLTSLGLGLDPPSARDLSHSRAFAASAVGKRASEGLEGGFMEEHSDERVARRSLSMHTDRQHMNAPSKDANFRDGQGNNIPHFQRPLLRKQISSQVSTNNRSFFDDTQILLGEMSNNVDGPASLHDALTEGLSPNCEWYVRVAAFDYVKSVLQDDPKGSQEIVQNFEKVMKLFFQHLDDPHHKVAQAALSALLEIIPACRKPFESYLDRILHHIFSRLIDPKELVRQLSSTILEVVSKAYSIDSLLPALLRALDEQRSPKVKLAVIEYAINSLKNNATCSEGAGNFGILKRWLAKLIPLVYEKNTKLKEAAISCIIFIHTNYDSSAVLNYILCLSVQEQNSLRRALRQRSPRIEMDFMNFLQNKRERQRPRNISDQFDLGISTEGGCQGTHRKNINFGRYYPGCMDIDCGSVGLNHQTVTNEAQEHLNQNVEYNCKNILNSKDLTCNFTTADENVESCMRSPGDIEQGKMDNPSSLDNKLMSSSHDLSAGGSNAGAEAVATNCGHENSINAKFGFSMNPRIIIPQIIYQISNGNESSNLRKQALQQLIEASITSNNSVWNKYFNQILKVVLEALDDSDSSIREATLQLLAQMVDNQKNLMEDSIEVVIEKLLHVTNDKISEVSNEAEKCLSIVLTEYDPFSCLNAIVAMLITDDESALLTCIHSLTKLVGRLSQVELLDQLPSFLPLLFDAFGNQSAHVRKTVVFCLVDIYVKLGKAFLPYLEDLNSTQLRLVTLYANRVAQARKGTNFDATHGTLLETA</sequence>
<dbReference type="InterPro" id="IPR016024">
    <property type="entry name" value="ARM-type_fold"/>
</dbReference>
<dbReference type="InterPro" id="IPR011989">
    <property type="entry name" value="ARM-like"/>
</dbReference>
<protein>
    <recommendedName>
        <fullName evidence="2">TOG domain-containing protein</fullName>
    </recommendedName>
</protein>
<dbReference type="SUPFAM" id="SSF48371">
    <property type="entry name" value="ARM repeat"/>
    <property type="match status" value="1"/>
</dbReference>
<feature type="domain" description="TOG" evidence="2">
    <location>
        <begin position="3"/>
        <end position="226"/>
    </location>
</feature>
<feature type="region of interest" description="Disordered" evidence="1">
    <location>
        <begin position="287"/>
        <end position="322"/>
    </location>
</feature>
<evidence type="ECO:0000259" key="2">
    <source>
        <dbReference type="SMART" id="SM01349"/>
    </source>
</evidence>
<feature type="region of interest" description="Disordered" evidence="1">
    <location>
        <begin position="1"/>
        <end position="20"/>
    </location>
</feature>
<dbReference type="SMART" id="SM01349">
    <property type="entry name" value="TOG"/>
    <property type="match status" value="3"/>
</dbReference>
<dbReference type="AlphaFoldDB" id="A0AAV5K7Q5"/>
<feature type="domain" description="TOG" evidence="2">
    <location>
        <begin position="899"/>
        <end position="1129"/>
    </location>
</feature>
<dbReference type="Gene3D" id="1.25.10.10">
    <property type="entry name" value="Leucine-rich Repeat Variant"/>
    <property type="match status" value="3"/>
</dbReference>
<proteinExistence type="predicted"/>